<dbReference type="RefSeq" id="WP_245120010.1">
    <property type="nucleotide sequence ID" value="NZ_CP095061.1"/>
</dbReference>
<protein>
    <recommendedName>
        <fullName evidence="4">DUF2029 domain-containing protein</fullName>
    </recommendedName>
</protein>
<dbReference type="Proteomes" id="UP000830401">
    <property type="component" value="Chromosome"/>
</dbReference>
<gene>
    <name evidence="2" type="ORF">MUN86_21370</name>
</gene>
<feature type="transmembrane region" description="Helical" evidence="1">
    <location>
        <begin position="176"/>
        <end position="193"/>
    </location>
</feature>
<evidence type="ECO:0000313" key="2">
    <source>
        <dbReference type="EMBL" id="UOQ66031.1"/>
    </source>
</evidence>
<feature type="transmembrane region" description="Helical" evidence="1">
    <location>
        <begin position="151"/>
        <end position="169"/>
    </location>
</feature>
<accession>A0ABY4G5K1</accession>
<keyword evidence="1" id="KW-0472">Membrane</keyword>
<keyword evidence="1" id="KW-0812">Transmembrane</keyword>
<feature type="transmembrane region" description="Helical" evidence="1">
    <location>
        <begin position="33"/>
        <end position="50"/>
    </location>
</feature>
<evidence type="ECO:0000313" key="3">
    <source>
        <dbReference type="Proteomes" id="UP000830401"/>
    </source>
</evidence>
<reference evidence="2" key="1">
    <citation type="submission" date="2022-04" db="EMBL/GenBank/DDBJ databases">
        <title>Hymenobacter sp. isolated from the air.</title>
        <authorList>
            <person name="Won M."/>
            <person name="Lee C.-M."/>
            <person name="Woen H.-Y."/>
            <person name="Kwon S.-W."/>
        </authorList>
    </citation>
    <scope>NUCLEOTIDE SEQUENCE</scope>
    <source>
        <strain evidence="2">5420S-77</strain>
    </source>
</reference>
<feature type="transmembrane region" description="Helical" evidence="1">
    <location>
        <begin position="62"/>
        <end position="80"/>
    </location>
</feature>
<proteinExistence type="predicted"/>
<name>A0ABY4G5K1_9BACT</name>
<keyword evidence="3" id="KW-1185">Reference proteome</keyword>
<evidence type="ECO:0008006" key="4">
    <source>
        <dbReference type="Google" id="ProtNLM"/>
    </source>
</evidence>
<dbReference type="EMBL" id="CP095061">
    <property type="protein sequence ID" value="UOQ66031.1"/>
    <property type="molecule type" value="Genomic_DNA"/>
</dbReference>
<feature type="transmembrane region" description="Helical" evidence="1">
    <location>
        <begin position="115"/>
        <end position="131"/>
    </location>
</feature>
<keyword evidence="1" id="KW-1133">Transmembrane helix</keyword>
<feature type="transmembrane region" description="Helical" evidence="1">
    <location>
        <begin position="6"/>
        <end position="26"/>
    </location>
</feature>
<feature type="transmembrane region" description="Helical" evidence="1">
    <location>
        <begin position="261"/>
        <end position="281"/>
    </location>
</feature>
<feature type="transmembrane region" description="Helical" evidence="1">
    <location>
        <begin position="224"/>
        <end position="249"/>
    </location>
</feature>
<feature type="transmembrane region" description="Helical" evidence="1">
    <location>
        <begin position="199"/>
        <end position="217"/>
    </location>
</feature>
<evidence type="ECO:0000256" key="1">
    <source>
        <dbReference type="SAM" id="Phobius"/>
    </source>
</evidence>
<organism evidence="2 3">
    <name type="scientific">Hymenobacter volaticus</name>
    <dbReference type="NCBI Taxonomy" id="2932254"/>
    <lineage>
        <taxon>Bacteria</taxon>
        <taxon>Pseudomonadati</taxon>
        <taxon>Bacteroidota</taxon>
        <taxon>Cytophagia</taxon>
        <taxon>Cytophagales</taxon>
        <taxon>Hymenobacteraceae</taxon>
        <taxon>Hymenobacter</taxon>
    </lineage>
</organism>
<sequence>MSFATWLLLAACIVEFLLFTFLRNLFGPFVSPVALWLTGVVVALSGLRVFRGVTPPVLKPLSGRSALGILLPITALGLFAGRVARMLSRSVIDPAQSDVIPSIEIMLRRWLTNEAVYVPITDFGYVIYPTYLPMMWMPFAPAELLHFDYRWTAYGGFALAVLTGIVLLLRRRLPMLPTLALLAVPLLLMQAVLQTASTTITSTVELMIVAFYLLLAYSIWRGPWWVQAITLTLCLLSRFSLVFWVPLWLGLLWQNRGKTEALRVAGLAAVLVLAIYIVPFLSHDWGAFARAQITYTEAAIGEWEEVAPNLPEHLYKGVGLAVFFRQYAPAP</sequence>